<comment type="function">
    <text evidence="4">Involved in the system for phosphate transport across the cytoplasmic membrane.</text>
</comment>
<keyword evidence="4" id="KW-0592">Phosphate transport</keyword>
<feature type="signal peptide" evidence="4">
    <location>
        <begin position="1"/>
        <end position="32"/>
    </location>
</feature>
<keyword evidence="4" id="KW-0574">Periplasm</keyword>
<dbReference type="InterPro" id="IPR050811">
    <property type="entry name" value="Phosphate_ABC_transporter"/>
</dbReference>
<dbReference type="Gene3D" id="3.40.190.10">
    <property type="entry name" value="Periplasmic binding protein-like II"/>
    <property type="match status" value="2"/>
</dbReference>
<name>A0A2A5W7Y4_9GAMM</name>
<dbReference type="InterPro" id="IPR011862">
    <property type="entry name" value="Phos-bd"/>
</dbReference>
<sequence>MYISNNKQPVNFLSQLLLSIICSLTAVSSLSAAEQLRGTVSVDGSSTVFPISEAVAEEFNAVQPRVRVTVGVSGTGGGFKKFLAGEIDINDASRSIKESEWQEAKATGLDLIELPVAFDGLSVVVNRDNSWVDYLTVAELRKIWQPGSSVERWSDIRANWPDEPIRLYGPGTDSGTFDYFTETINGASGASRPDYTANEDDNALVRGISGDQYALGYFGFAYYAANQNALKIVPIDEGNGAVSPTPETINNGSYSPLSRPIFIYVRKQALERPEVRAFVDFYIASAGLLAEEVGYIALPDDSYRRAEERVALGISGSAYVEGPDNIKDTLIGSSE</sequence>
<evidence type="ECO:0000259" key="5">
    <source>
        <dbReference type="Pfam" id="PF12849"/>
    </source>
</evidence>
<dbReference type="SUPFAM" id="SSF53850">
    <property type="entry name" value="Periplasmic binding protein-like II"/>
    <property type="match status" value="1"/>
</dbReference>
<evidence type="ECO:0000256" key="1">
    <source>
        <dbReference type="ARBA" id="ARBA00008725"/>
    </source>
</evidence>
<dbReference type="PANTHER" id="PTHR30570">
    <property type="entry name" value="PERIPLASMIC PHOSPHATE BINDING COMPONENT OF PHOSPHATE ABC TRANSPORTER"/>
    <property type="match status" value="1"/>
</dbReference>
<evidence type="ECO:0000313" key="7">
    <source>
        <dbReference type="Proteomes" id="UP000219329"/>
    </source>
</evidence>
<dbReference type="FunFam" id="3.40.190.10:FF:000055">
    <property type="entry name" value="Phosphate ABC transporter, phosphate-binding protein"/>
    <property type="match status" value="1"/>
</dbReference>
<dbReference type="AlphaFoldDB" id="A0A2A5W7Y4"/>
<dbReference type="GO" id="GO:0006817">
    <property type="term" value="P:phosphate ion transport"/>
    <property type="evidence" value="ECO:0007669"/>
    <property type="project" value="UniProtKB-UniRule"/>
</dbReference>
<dbReference type="Pfam" id="PF12849">
    <property type="entry name" value="PBP_like_2"/>
    <property type="match status" value="1"/>
</dbReference>
<comment type="similarity">
    <text evidence="1 4">Belongs to the PstS family.</text>
</comment>
<dbReference type="NCBIfam" id="TIGR02136">
    <property type="entry name" value="ptsS_2"/>
    <property type="match status" value="1"/>
</dbReference>
<comment type="subcellular location">
    <subcellularLocation>
        <location evidence="4">Periplasm</location>
    </subcellularLocation>
    <subcellularLocation>
        <location evidence="4">Secreted</location>
    </subcellularLocation>
</comment>
<accession>A0A2A5W7Y4</accession>
<keyword evidence="2 4" id="KW-0813">Transport</keyword>
<dbReference type="PANTHER" id="PTHR30570:SF1">
    <property type="entry name" value="PHOSPHATE-BINDING PROTEIN PSTS"/>
    <property type="match status" value="1"/>
</dbReference>
<dbReference type="EMBL" id="NTJZ01000019">
    <property type="protein sequence ID" value="PDH32256.1"/>
    <property type="molecule type" value="Genomic_DNA"/>
</dbReference>
<dbReference type="InterPro" id="IPR024370">
    <property type="entry name" value="PBP_domain"/>
</dbReference>
<keyword evidence="4" id="KW-0964">Secreted</keyword>
<dbReference type="GO" id="GO:0042597">
    <property type="term" value="C:periplasmic space"/>
    <property type="evidence" value="ECO:0007669"/>
    <property type="project" value="UniProtKB-SubCell"/>
</dbReference>
<dbReference type="GO" id="GO:0007155">
    <property type="term" value="P:cell adhesion"/>
    <property type="evidence" value="ECO:0007669"/>
    <property type="project" value="UniProtKB-UniRule"/>
</dbReference>
<reference evidence="6 7" key="1">
    <citation type="submission" date="2017-08" db="EMBL/GenBank/DDBJ databases">
        <title>Fine stratification of microbial communities through a metagenomic profile of the photic zone.</title>
        <authorList>
            <person name="Haro-Moreno J.M."/>
            <person name="Lopez-Perez M."/>
            <person name="De La Torre J."/>
            <person name="Picazo A."/>
            <person name="Camacho A."/>
            <person name="Rodriguez-Valera F."/>
        </authorList>
    </citation>
    <scope>NUCLEOTIDE SEQUENCE [LARGE SCALE GENOMIC DNA]</scope>
    <source>
        <strain evidence="6">MED-G28</strain>
    </source>
</reference>
<evidence type="ECO:0000313" key="6">
    <source>
        <dbReference type="EMBL" id="PDH32256.1"/>
    </source>
</evidence>
<feature type="domain" description="PBP" evidence="5">
    <location>
        <begin position="33"/>
        <end position="283"/>
    </location>
</feature>
<dbReference type="Proteomes" id="UP000219329">
    <property type="component" value="Unassembled WGS sequence"/>
</dbReference>
<comment type="caution">
    <text evidence="6">The sequence shown here is derived from an EMBL/GenBank/DDBJ whole genome shotgun (WGS) entry which is preliminary data.</text>
</comment>
<evidence type="ECO:0000256" key="4">
    <source>
        <dbReference type="RuleBase" id="RU367119"/>
    </source>
</evidence>
<dbReference type="CDD" id="cd13654">
    <property type="entry name" value="PBP2_phosphate_like_2"/>
    <property type="match status" value="1"/>
</dbReference>
<keyword evidence="3 4" id="KW-0732">Signal</keyword>
<proteinExistence type="inferred from homology"/>
<dbReference type="GO" id="GO:0042301">
    <property type="term" value="F:phosphate ion binding"/>
    <property type="evidence" value="ECO:0007669"/>
    <property type="project" value="UniProtKB-UniRule"/>
</dbReference>
<evidence type="ECO:0000256" key="3">
    <source>
        <dbReference type="ARBA" id="ARBA00022729"/>
    </source>
</evidence>
<organism evidence="6 7">
    <name type="scientific">OM182 bacterium MED-G28</name>
    <dbReference type="NCBI Taxonomy" id="1986256"/>
    <lineage>
        <taxon>Bacteria</taxon>
        <taxon>Pseudomonadati</taxon>
        <taxon>Pseudomonadota</taxon>
        <taxon>Gammaproteobacteria</taxon>
        <taxon>OMG group</taxon>
        <taxon>OM182 clade</taxon>
    </lineage>
</organism>
<feature type="chain" id="PRO_5027135038" description="Phosphate-binding protein" evidence="4">
    <location>
        <begin position="33"/>
        <end position="335"/>
    </location>
</feature>
<dbReference type="GO" id="GO:0005576">
    <property type="term" value="C:extracellular region"/>
    <property type="evidence" value="ECO:0007669"/>
    <property type="project" value="UniProtKB-SubCell"/>
</dbReference>
<evidence type="ECO:0000256" key="2">
    <source>
        <dbReference type="ARBA" id="ARBA00022448"/>
    </source>
</evidence>
<gene>
    <name evidence="6" type="ORF">CNF02_12425</name>
</gene>
<protein>
    <recommendedName>
        <fullName evidence="4">Phosphate-binding protein</fullName>
    </recommendedName>
</protein>